<evidence type="ECO:0000313" key="3">
    <source>
        <dbReference type="WBParaSite" id="PSU_v2.g8617.t1"/>
    </source>
</evidence>
<sequence>MMDGSCLLPLQVPLNHHNINVNAQPQGGDNTNTNTPYPPTPPPFGGFTTSTTTTPFPWTPTTSSYQGGNGYRPTTSSSSFDSSSNNPCACVQILVSKGTSQYACDCAGGPQKDTTGGTPSNNYIAQDQGNNQNFLQSAITQADYFGNNQQQQQSFQPQQQQQQVTNSGYQSSPAPNGYGNQNQFQPIQNNQQQQQPPQQQFQDTSNQNFLNNALSQSNYLGANNNNNQQQQPQMQQQQQPQQQFGTPSMFQQDAPQGSLFDNEPATTTCITIAIPPNGQPCLCGNNYVQCADNMCCHKRYRSLKKEDESAMDIIVDVLRNIKDRLDRS</sequence>
<feature type="compositionally biased region" description="Polar residues" evidence="1">
    <location>
        <begin position="244"/>
        <end position="255"/>
    </location>
</feature>
<dbReference type="Proteomes" id="UP000887577">
    <property type="component" value="Unplaced"/>
</dbReference>
<evidence type="ECO:0000256" key="1">
    <source>
        <dbReference type="SAM" id="MobiDB-lite"/>
    </source>
</evidence>
<feature type="compositionally biased region" description="Polar residues" evidence="1">
    <location>
        <begin position="164"/>
        <end position="174"/>
    </location>
</feature>
<accession>A0A914Z9M8</accession>
<organism evidence="2 3">
    <name type="scientific">Panagrolaimus superbus</name>
    <dbReference type="NCBI Taxonomy" id="310955"/>
    <lineage>
        <taxon>Eukaryota</taxon>
        <taxon>Metazoa</taxon>
        <taxon>Ecdysozoa</taxon>
        <taxon>Nematoda</taxon>
        <taxon>Chromadorea</taxon>
        <taxon>Rhabditida</taxon>
        <taxon>Tylenchina</taxon>
        <taxon>Panagrolaimomorpha</taxon>
        <taxon>Panagrolaimoidea</taxon>
        <taxon>Panagrolaimidae</taxon>
        <taxon>Panagrolaimus</taxon>
    </lineage>
</organism>
<keyword evidence="2" id="KW-1185">Reference proteome</keyword>
<feature type="compositionally biased region" description="Low complexity" evidence="1">
    <location>
        <begin position="223"/>
        <end position="243"/>
    </location>
</feature>
<feature type="region of interest" description="Disordered" evidence="1">
    <location>
        <begin position="217"/>
        <end position="262"/>
    </location>
</feature>
<dbReference type="AlphaFoldDB" id="A0A914Z9M8"/>
<name>A0A914Z9M8_9BILA</name>
<evidence type="ECO:0000313" key="2">
    <source>
        <dbReference type="Proteomes" id="UP000887577"/>
    </source>
</evidence>
<feature type="compositionally biased region" description="Low complexity" evidence="1">
    <location>
        <begin position="180"/>
        <end position="203"/>
    </location>
</feature>
<reference evidence="3" key="1">
    <citation type="submission" date="2022-11" db="UniProtKB">
        <authorList>
            <consortium name="WormBaseParasite"/>
        </authorList>
    </citation>
    <scope>IDENTIFICATION</scope>
</reference>
<proteinExistence type="predicted"/>
<dbReference type="WBParaSite" id="PSU_v2.g8617.t1">
    <property type="protein sequence ID" value="PSU_v2.g8617.t1"/>
    <property type="gene ID" value="PSU_v2.g8617"/>
</dbReference>
<protein>
    <submittedName>
        <fullName evidence="3">Uncharacterized protein</fullName>
    </submittedName>
</protein>
<feature type="compositionally biased region" description="Low complexity" evidence="1">
    <location>
        <begin position="149"/>
        <end position="163"/>
    </location>
</feature>
<feature type="region of interest" description="Disordered" evidence="1">
    <location>
        <begin position="60"/>
        <end position="84"/>
    </location>
</feature>
<feature type="region of interest" description="Disordered" evidence="1">
    <location>
        <begin position="148"/>
        <end position="203"/>
    </location>
</feature>